<keyword evidence="3" id="KW-1185">Reference proteome</keyword>
<sequence>MRDVEVADGDRRVVVVAVDKGEDAVAAVNEVAARHGLRGARVTAVGGFSSAELGYFDRDKRDYRRIPVREQVEVLSLLGDIADDGGRAALHVHAVLGRADGSTVGGHLLRGEVWPTLEVIITEVGARLAKRLDPETGLALLAGTARQDLLG</sequence>
<dbReference type="GO" id="GO:0003677">
    <property type="term" value="F:DNA binding"/>
    <property type="evidence" value="ECO:0007669"/>
    <property type="project" value="UniProtKB-KW"/>
</dbReference>
<proteinExistence type="predicted"/>
<protein>
    <submittedName>
        <fullName evidence="2">DNA-binding protein</fullName>
    </submittedName>
</protein>
<evidence type="ECO:0000313" key="2">
    <source>
        <dbReference type="EMBL" id="MDQ7908350.1"/>
    </source>
</evidence>
<evidence type="ECO:0000313" key="3">
    <source>
        <dbReference type="Proteomes" id="UP001230908"/>
    </source>
</evidence>
<dbReference type="SUPFAM" id="SSF117856">
    <property type="entry name" value="AF0104/ALDC/Ptd012-like"/>
    <property type="match status" value="1"/>
</dbReference>
<dbReference type="RefSeq" id="WP_308715619.1">
    <property type="nucleotide sequence ID" value="NZ_JAVHUY010000029.1"/>
</dbReference>
<dbReference type="PIRSF" id="PIRSF016702">
    <property type="entry name" value="DNA_bp_PD1"/>
    <property type="match status" value="1"/>
</dbReference>
<name>A0ABU0ZMX1_9ACTN</name>
<evidence type="ECO:0000259" key="1">
    <source>
        <dbReference type="PROSITE" id="PS51742"/>
    </source>
</evidence>
<dbReference type="Proteomes" id="UP001230908">
    <property type="component" value="Unassembled WGS sequence"/>
</dbReference>
<accession>A0ABU0ZMX1</accession>
<dbReference type="CDD" id="cd11378">
    <property type="entry name" value="DUF296"/>
    <property type="match status" value="1"/>
</dbReference>
<keyword evidence="2" id="KW-0238">DNA-binding</keyword>
<dbReference type="PANTHER" id="PTHR34988">
    <property type="entry name" value="PROTEIN, PUTATIVE-RELATED"/>
    <property type="match status" value="1"/>
</dbReference>
<organism evidence="2 3">
    <name type="scientific">Phytohabitans maris</name>
    <dbReference type="NCBI Taxonomy" id="3071409"/>
    <lineage>
        <taxon>Bacteria</taxon>
        <taxon>Bacillati</taxon>
        <taxon>Actinomycetota</taxon>
        <taxon>Actinomycetes</taxon>
        <taxon>Micromonosporales</taxon>
        <taxon>Micromonosporaceae</taxon>
    </lineage>
</organism>
<dbReference type="Gene3D" id="3.30.1330.80">
    <property type="entry name" value="Hypothetical protein, similar to alpha- acetolactate decarboxylase, domain 2"/>
    <property type="match status" value="1"/>
</dbReference>
<dbReference type="InterPro" id="IPR025707">
    <property type="entry name" value="DNA_bp_PD1"/>
</dbReference>
<dbReference type="EMBL" id="JAVHUY010000029">
    <property type="protein sequence ID" value="MDQ7908350.1"/>
    <property type="molecule type" value="Genomic_DNA"/>
</dbReference>
<feature type="domain" description="PPC" evidence="1">
    <location>
        <begin position="6"/>
        <end position="144"/>
    </location>
</feature>
<dbReference type="PANTHER" id="PTHR34988:SF1">
    <property type="entry name" value="DNA-BINDING PROTEIN"/>
    <property type="match status" value="1"/>
</dbReference>
<dbReference type="PROSITE" id="PS51742">
    <property type="entry name" value="PPC"/>
    <property type="match status" value="1"/>
</dbReference>
<gene>
    <name evidence="2" type="ORF">RB614_27865</name>
</gene>
<reference evidence="2 3" key="1">
    <citation type="submission" date="2023-08" db="EMBL/GenBank/DDBJ databases">
        <title>Phytohabitans sansha sp. nov., isolated from marine sediment.</title>
        <authorList>
            <person name="Zhao Y."/>
            <person name="Yi K."/>
        </authorList>
    </citation>
    <scope>NUCLEOTIDE SEQUENCE [LARGE SCALE GENOMIC DNA]</scope>
    <source>
        <strain evidence="2 3">ZYX-F-186</strain>
    </source>
</reference>
<comment type="caution">
    <text evidence="2">The sequence shown here is derived from an EMBL/GenBank/DDBJ whole genome shotgun (WGS) entry which is preliminary data.</text>
</comment>
<dbReference type="Pfam" id="PF03479">
    <property type="entry name" value="PCC"/>
    <property type="match status" value="1"/>
</dbReference>
<dbReference type="InterPro" id="IPR005175">
    <property type="entry name" value="PPC_dom"/>
</dbReference>